<dbReference type="AlphaFoldDB" id="A0AA88I0B4"/>
<dbReference type="SUPFAM" id="SSF56219">
    <property type="entry name" value="DNase I-like"/>
    <property type="match status" value="1"/>
</dbReference>
<feature type="domain" description="DNA helicase Pif1-like 2B" evidence="12">
    <location>
        <begin position="310"/>
        <end position="341"/>
    </location>
</feature>
<dbReference type="Gene3D" id="3.40.50.300">
    <property type="entry name" value="P-loop containing nucleotide triphosphate hydrolases"/>
    <property type="match status" value="2"/>
</dbReference>
<dbReference type="InterPro" id="IPR051055">
    <property type="entry name" value="PIF1_helicase"/>
</dbReference>
<keyword evidence="8" id="KW-0413">Isomerase</keyword>
<dbReference type="GO" id="GO:0000723">
    <property type="term" value="P:telomere maintenance"/>
    <property type="evidence" value="ECO:0007669"/>
    <property type="project" value="InterPro"/>
</dbReference>
<dbReference type="Pfam" id="PF21530">
    <property type="entry name" value="Pif1_2B_dom"/>
    <property type="match status" value="1"/>
</dbReference>
<dbReference type="Gene3D" id="3.60.10.10">
    <property type="entry name" value="Endonuclease/exonuclease/phosphatase"/>
    <property type="match status" value="1"/>
</dbReference>
<feature type="region of interest" description="Disordered" evidence="10">
    <location>
        <begin position="47"/>
        <end position="67"/>
    </location>
</feature>
<dbReference type="EMBL" id="JAVRJZ010000009">
    <property type="protein sequence ID" value="KAK2718593.1"/>
    <property type="molecule type" value="Genomic_DNA"/>
</dbReference>
<evidence type="ECO:0000256" key="8">
    <source>
        <dbReference type="ARBA" id="ARBA00023235"/>
    </source>
</evidence>
<keyword evidence="6" id="KW-0238">DNA-binding</keyword>
<evidence type="ECO:0000313" key="14">
    <source>
        <dbReference type="Proteomes" id="UP001187531"/>
    </source>
</evidence>
<gene>
    <name evidence="13" type="ORF">QYM36_005808</name>
</gene>
<evidence type="ECO:0000259" key="12">
    <source>
        <dbReference type="Pfam" id="PF21530"/>
    </source>
</evidence>
<dbReference type="GO" id="GO:0005524">
    <property type="term" value="F:ATP binding"/>
    <property type="evidence" value="ECO:0007669"/>
    <property type="project" value="UniProtKB-KW"/>
</dbReference>
<dbReference type="InterPro" id="IPR027417">
    <property type="entry name" value="P-loop_NTPase"/>
</dbReference>
<keyword evidence="7 9" id="KW-0234">DNA repair</keyword>
<reference evidence="13" key="1">
    <citation type="submission" date="2023-07" db="EMBL/GenBank/DDBJ databases">
        <title>Chromosome-level genome assembly of Artemia franciscana.</title>
        <authorList>
            <person name="Jo E."/>
        </authorList>
    </citation>
    <scope>NUCLEOTIDE SEQUENCE</scope>
    <source>
        <tissue evidence="13">Whole body</tissue>
    </source>
</reference>
<protein>
    <recommendedName>
        <fullName evidence="9">ATP-dependent DNA helicase</fullName>
        <ecNumber evidence="9">5.6.2.3</ecNumber>
    </recommendedName>
</protein>
<keyword evidence="4 9" id="KW-0347">Helicase</keyword>
<name>A0AA88I0B4_ARTSF</name>
<dbReference type="GO" id="GO:0006281">
    <property type="term" value="P:DNA repair"/>
    <property type="evidence" value="ECO:0007669"/>
    <property type="project" value="UniProtKB-KW"/>
</dbReference>
<dbReference type="Pfam" id="PF05970">
    <property type="entry name" value="PIF1"/>
    <property type="match status" value="1"/>
</dbReference>
<dbReference type="InterPro" id="IPR049163">
    <property type="entry name" value="Pif1-like_2B_dom"/>
</dbReference>
<dbReference type="EC" id="5.6.2.3" evidence="9"/>
<organism evidence="13 14">
    <name type="scientific">Artemia franciscana</name>
    <name type="common">Brine shrimp</name>
    <name type="synonym">Artemia sanfranciscana</name>
    <dbReference type="NCBI Taxonomy" id="6661"/>
    <lineage>
        <taxon>Eukaryota</taxon>
        <taxon>Metazoa</taxon>
        <taxon>Ecdysozoa</taxon>
        <taxon>Arthropoda</taxon>
        <taxon>Crustacea</taxon>
        <taxon>Branchiopoda</taxon>
        <taxon>Anostraca</taxon>
        <taxon>Artemiidae</taxon>
        <taxon>Artemia</taxon>
    </lineage>
</organism>
<comment type="similarity">
    <text evidence="9">Belongs to the helicase family.</text>
</comment>
<evidence type="ECO:0000259" key="11">
    <source>
        <dbReference type="Pfam" id="PF05970"/>
    </source>
</evidence>
<keyword evidence="14" id="KW-1185">Reference proteome</keyword>
<dbReference type="SUPFAM" id="SSF52540">
    <property type="entry name" value="P-loop containing nucleoside triphosphate hydrolases"/>
    <property type="match status" value="1"/>
</dbReference>
<comment type="caution">
    <text evidence="13">The sequence shown here is derived from an EMBL/GenBank/DDBJ whole genome shotgun (WGS) entry which is preliminary data.</text>
</comment>
<accession>A0AA88I0B4</accession>
<evidence type="ECO:0000256" key="4">
    <source>
        <dbReference type="ARBA" id="ARBA00022806"/>
    </source>
</evidence>
<evidence type="ECO:0000313" key="13">
    <source>
        <dbReference type="EMBL" id="KAK2718593.1"/>
    </source>
</evidence>
<dbReference type="InterPro" id="IPR036691">
    <property type="entry name" value="Endo/exonu/phosph_ase_sf"/>
</dbReference>
<keyword evidence="1 9" id="KW-0547">Nucleotide-binding</keyword>
<keyword evidence="3 9" id="KW-0378">Hydrolase</keyword>
<evidence type="ECO:0000256" key="1">
    <source>
        <dbReference type="ARBA" id="ARBA00022741"/>
    </source>
</evidence>
<dbReference type="Gene3D" id="2.30.30.940">
    <property type="match status" value="1"/>
</dbReference>
<dbReference type="GO" id="GO:0016787">
    <property type="term" value="F:hydrolase activity"/>
    <property type="evidence" value="ECO:0007669"/>
    <property type="project" value="UniProtKB-KW"/>
</dbReference>
<dbReference type="GO" id="GO:0006310">
    <property type="term" value="P:DNA recombination"/>
    <property type="evidence" value="ECO:0007669"/>
    <property type="project" value="UniProtKB-KW"/>
</dbReference>
<comment type="catalytic activity">
    <reaction evidence="9">
        <text>ATP + H2O = ADP + phosphate + H(+)</text>
        <dbReference type="Rhea" id="RHEA:13065"/>
        <dbReference type="ChEBI" id="CHEBI:15377"/>
        <dbReference type="ChEBI" id="CHEBI:15378"/>
        <dbReference type="ChEBI" id="CHEBI:30616"/>
        <dbReference type="ChEBI" id="CHEBI:43474"/>
        <dbReference type="ChEBI" id="CHEBI:456216"/>
        <dbReference type="EC" id="5.6.2.3"/>
    </reaction>
</comment>
<evidence type="ECO:0000256" key="9">
    <source>
        <dbReference type="RuleBase" id="RU363044"/>
    </source>
</evidence>
<sequence>MEKSVWHDAREEIVGDKHSMNPVTVVNTTKKFEFELAKKQFARTSTITVSDEENEEPATPKTKKGSSFLADLGLGNTGRWRKKLEHTERILSRSSKKMVPNESNSSAVLLFSNAQVLPYNTWLVMFIGIFCKNVSVTVDFDAILFWGRDDSLLSRYSILQQPFGGLTIILVGDLYQLPPVFGKPLFHQDDGSLTENLWNKFQKWELTEVVRQKDKSFIDLLTYVRKRKKSTPFDPHHLATLRSRCVKVPDDNIIRIYPTNKPTLAYNCKMLQTTRNPIITVTALDTIATRTGDRVLAAPLTTVKSHLPPQIHLSVGARVILTSNVDVENGLSNGARGTITAINSSKCFHGLPTSVHVKFDEATIGSKYRIGFPYAESYDVPIQFQSEMLPSRSIMRHQYPLQLAWSLTVHKVQGQTFPSAVICLSNMFQPGQGYTAMSRVKELASLYIEELNTESLYCDEKIENALHSMPVFSCTSANWYFHDEPIPFPFTIVSQNIEVFEVHRQDIITYTDLLQCDIFCFTETGDIDKPEPPPFSRMTTVASNYTKRKNRGILVFLNAKASLLSTADMSNDHLDFLAVTVVTRQRVTLLIAVVYKPPKTPEKYLMTIPEQLLQLASTNKDIKDTIIVGDFNVNINEESSLPSHFEKCSFQQLVGKYTTRKGTLLDHVYVNSPAKWFARNLVTYYSYHNPVIVELETN</sequence>
<evidence type="ECO:0000256" key="6">
    <source>
        <dbReference type="ARBA" id="ARBA00023125"/>
    </source>
</evidence>
<dbReference type="InterPro" id="IPR010285">
    <property type="entry name" value="DNA_helicase_pif1-like_DEAD"/>
</dbReference>
<keyword evidence="2 9" id="KW-0227">DNA damage</keyword>
<dbReference type="PANTHER" id="PTHR47642:SF5">
    <property type="entry name" value="ATP-DEPENDENT DNA HELICASE"/>
    <property type="match status" value="1"/>
</dbReference>
<keyword evidence="5 9" id="KW-0067">ATP-binding</keyword>
<proteinExistence type="inferred from homology"/>
<evidence type="ECO:0000256" key="2">
    <source>
        <dbReference type="ARBA" id="ARBA00022763"/>
    </source>
</evidence>
<evidence type="ECO:0000256" key="5">
    <source>
        <dbReference type="ARBA" id="ARBA00022840"/>
    </source>
</evidence>
<evidence type="ECO:0000256" key="10">
    <source>
        <dbReference type="SAM" id="MobiDB-lite"/>
    </source>
</evidence>
<comment type="cofactor">
    <cofactor evidence="9">
        <name>Mg(2+)</name>
        <dbReference type="ChEBI" id="CHEBI:18420"/>
    </cofactor>
</comment>
<feature type="domain" description="DNA helicase Pif1-like DEAD-box helicase" evidence="11">
    <location>
        <begin position="160"/>
        <end position="216"/>
    </location>
</feature>
<dbReference type="GO" id="GO:0043139">
    <property type="term" value="F:5'-3' DNA helicase activity"/>
    <property type="evidence" value="ECO:0007669"/>
    <property type="project" value="UniProtKB-EC"/>
</dbReference>
<evidence type="ECO:0000256" key="7">
    <source>
        <dbReference type="ARBA" id="ARBA00023204"/>
    </source>
</evidence>
<dbReference type="PANTHER" id="PTHR47642">
    <property type="entry name" value="ATP-DEPENDENT DNA HELICASE"/>
    <property type="match status" value="1"/>
</dbReference>
<evidence type="ECO:0000256" key="3">
    <source>
        <dbReference type="ARBA" id="ARBA00022801"/>
    </source>
</evidence>
<keyword evidence="9" id="KW-0233">DNA recombination</keyword>
<dbReference type="Proteomes" id="UP001187531">
    <property type="component" value="Unassembled WGS sequence"/>
</dbReference>